<name>D2QYR6_PIRSD</name>
<sequence length="563" mass="63880" precursor="true">MSFFKWSGCTLPALVAGMVAILGVSSAVAVQRGPPSEPESYEVLTRGPVHEAFAETITFDPEPGLVTTKVAPEAIEESPPETRPEGTNVVWIPGYWAFDDERDDFLWVSGIWRSIPPGRQWVAGYWATKRTGSQWTSGYWASAKLSEVEYLPEPPATVEAGPNVDAPSADHRWIPGCWLWQQNRYAWRPGFWALGQSNWDWVPSHYTWSPRGYVFVDGYYDYTVAQRGVLYAPVYFNSNSYANRGFSYSPRSVINLSVFGQHLFLRPSYGHYYYGDYYGSNYRNNGYSSWFSFHNSRAGYDPFYAHQRWRNRGDSTWDQTLRTNFEHRRDHEEARPPRDWNTQRDRLTREEYRSDPNHVIAESITDWEKNKRQEVRLKPIAPSEREQMNKWSAEGRIARQERAKLEAMEDRNPDATLPRGATKGKIPRSPYTSQPIERFENGSGPPKLDDEPRPDPRVEPKPRQPRTGNGPPQGTDGIRKPRTDLPGKQSPPETKPVPRPEVRPEVKPEKQPDRGPPPGAGPGKPPRNVEPRPQPAPSNPGPGKGSGGPSRPEGKGKGKSKNI</sequence>
<dbReference type="InterPro" id="IPR024447">
    <property type="entry name" value="YXWGXW_rpt"/>
</dbReference>
<evidence type="ECO:0000313" key="4">
    <source>
        <dbReference type="Proteomes" id="UP000001887"/>
    </source>
</evidence>
<feature type="region of interest" description="Disordered" evidence="1">
    <location>
        <begin position="328"/>
        <end position="349"/>
    </location>
</feature>
<feature type="compositionally biased region" description="Pro residues" evidence="1">
    <location>
        <begin position="514"/>
        <end position="525"/>
    </location>
</feature>
<evidence type="ECO:0000313" key="3">
    <source>
        <dbReference type="EMBL" id="ADB16371.1"/>
    </source>
</evidence>
<keyword evidence="2" id="KW-0732">Signal</keyword>
<feature type="signal peptide" evidence="2">
    <location>
        <begin position="1"/>
        <end position="29"/>
    </location>
</feature>
<gene>
    <name evidence="3" type="ordered locus">Psta_1696</name>
</gene>
<evidence type="ECO:0000256" key="1">
    <source>
        <dbReference type="SAM" id="MobiDB-lite"/>
    </source>
</evidence>
<dbReference type="EMBL" id="CP001848">
    <property type="protein sequence ID" value="ADB16371.1"/>
    <property type="molecule type" value="Genomic_DNA"/>
</dbReference>
<dbReference type="eggNOG" id="COG3064">
    <property type="taxonomic scope" value="Bacteria"/>
</dbReference>
<dbReference type="AlphaFoldDB" id="D2QYR6"/>
<evidence type="ECO:0000256" key="2">
    <source>
        <dbReference type="SAM" id="SignalP"/>
    </source>
</evidence>
<feature type="compositionally biased region" description="Basic and acidic residues" evidence="1">
    <location>
        <begin position="447"/>
        <end position="462"/>
    </location>
</feature>
<accession>D2QYR6</accession>
<dbReference type="KEGG" id="psl:Psta_1696"/>
<dbReference type="Proteomes" id="UP000001887">
    <property type="component" value="Chromosome"/>
</dbReference>
<reference evidence="3 4" key="1">
    <citation type="journal article" date="2009" name="Stand. Genomic Sci.">
        <title>Complete genome sequence of Pirellula staleyi type strain (ATCC 27377).</title>
        <authorList>
            <person name="Clum A."/>
            <person name="Tindall B.J."/>
            <person name="Sikorski J."/>
            <person name="Ivanova N."/>
            <person name="Mavrommatis K."/>
            <person name="Lucas S."/>
            <person name="Glavina del Rio T."/>
            <person name="Nolan M."/>
            <person name="Chen F."/>
            <person name="Tice H."/>
            <person name="Pitluck S."/>
            <person name="Cheng J.F."/>
            <person name="Chertkov O."/>
            <person name="Brettin T."/>
            <person name="Han C."/>
            <person name="Detter J.C."/>
            <person name="Kuske C."/>
            <person name="Bruce D."/>
            <person name="Goodwin L."/>
            <person name="Ovchinikova G."/>
            <person name="Pati A."/>
            <person name="Mikhailova N."/>
            <person name="Chen A."/>
            <person name="Palaniappan K."/>
            <person name="Land M."/>
            <person name="Hauser L."/>
            <person name="Chang Y.J."/>
            <person name="Jeffries C.D."/>
            <person name="Chain P."/>
            <person name="Rohde M."/>
            <person name="Goker M."/>
            <person name="Bristow J."/>
            <person name="Eisen J.A."/>
            <person name="Markowitz V."/>
            <person name="Hugenholtz P."/>
            <person name="Kyrpides N.C."/>
            <person name="Klenk H.P."/>
            <person name="Lapidus A."/>
        </authorList>
    </citation>
    <scope>NUCLEOTIDE SEQUENCE [LARGE SCALE GENOMIC DNA]</scope>
    <source>
        <strain evidence="4">ATCC 27377 / DSM 6068 / ICPB 4128</strain>
    </source>
</reference>
<proteinExistence type="predicted"/>
<protein>
    <submittedName>
        <fullName evidence="3">Uncharacterized protein</fullName>
    </submittedName>
</protein>
<organism evidence="3 4">
    <name type="scientific">Pirellula staleyi (strain ATCC 27377 / DSM 6068 / ICPB 4128)</name>
    <name type="common">Pirella staleyi</name>
    <dbReference type="NCBI Taxonomy" id="530564"/>
    <lineage>
        <taxon>Bacteria</taxon>
        <taxon>Pseudomonadati</taxon>
        <taxon>Planctomycetota</taxon>
        <taxon>Planctomycetia</taxon>
        <taxon>Pirellulales</taxon>
        <taxon>Pirellulaceae</taxon>
        <taxon>Pirellula</taxon>
    </lineage>
</organism>
<dbReference type="Pfam" id="PF12779">
    <property type="entry name" value="WXXGXW"/>
    <property type="match status" value="3"/>
</dbReference>
<feature type="compositionally biased region" description="Basic and acidic residues" evidence="1">
    <location>
        <begin position="496"/>
        <end position="513"/>
    </location>
</feature>
<dbReference type="HOGENOM" id="CLU_483827_0_0_0"/>
<feature type="region of interest" description="Disordered" evidence="1">
    <location>
        <begin position="405"/>
        <end position="563"/>
    </location>
</feature>
<keyword evidence="4" id="KW-1185">Reference proteome</keyword>
<feature type="chain" id="PRO_5003035891" evidence="2">
    <location>
        <begin position="30"/>
        <end position="563"/>
    </location>
</feature>
<dbReference type="STRING" id="530564.Psta_1696"/>